<proteinExistence type="predicted"/>
<organism evidence="1 2">
    <name type="scientific">Eleusine coracana subsp. coracana</name>
    <dbReference type="NCBI Taxonomy" id="191504"/>
    <lineage>
        <taxon>Eukaryota</taxon>
        <taxon>Viridiplantae</taxon>
        <taxon>Streptophyta</taxon>
        <taxon>Embryophyta</taxon>
        <taxon>Tracheophyta</taxon>
        <taxon>Spermatophyta</taxon>
        <taxon>Magnoliopsida</taxon>
        <taxon>Liliopsida</taxon>
        <taxon>Poales</taxon>
        <taxon>Poaceae</taxon>
        <taxon>PACMAD clade</taxon>
        <taxon>Chloridoideae</taxon>
        <taxon>Cynodonteae</taxon>
        <taxon>Eleusininae</taxon>
        <taxon>Eleusine</taxon>
    </lineage>
</organism>
<reference evidence="1" key="2">
    <citation type="submission" date="2021-12" db="EMBL/GenBank/DDBJ databases">
        <title>Resequencing data analysis of finger millet.</title>
        <authorList>
            <person name="Hatakeyama M."/>
            <person name="Aluri S."/>
            <person name="Balachadran M.T."/>
            <person name="Sivarajan S.R."/>
            <person name="Poveda L."/>
            <person name="Shimizu-Inatsugi R."/>
            <person name="Schlapbach R."/>
            <person name="Sreeman S.M."/>
            <person name="Shimizu K.K."/>
        </authorList>
    </citation>
    <scope>NUCLEOTIDE SEQUENCE</scope>
</reference>
<dbReference type="PANTHER" id="PTHR31264">
    <property type="entry name" value="OS07G0554500 PROTEIN-RELATED"/>
    <property type="match status" value="1"/>
</dbReference>
<comment type="caution">
    <text evidence="1">The sequence shown here is derived from an EMBL/GenBank/DDBJ whole genome shotgun (WGS) entry which is preliminary data.</text>
</comment>
<sequence>MAPAPAILIRLPTLEDLGRACVACPTFRRVTTDHSFLRRIRALHPQLLLGILSDSFIPAEPPHPSSSAARTFSSADAIDFSCSFLPSPDCWRLRDLRDGRLLFSAVPEGAHWGYERCVFVIRDLAVCDPIHRRYILLPAIPDDLAALVNQEEIVEVMTFLASADDEDERGTSFSVICVVVCKTSLLVFHISWGSGQWRASEFDGWGALAMEIGNSDPHFVPYLIGPYYAHRCFCWVIHWTDKLLVLNARAMEFSSMDLPPVQGSCQRAIVEAGEGMFGIFTLRDASVLTYQLVCTVSQNDDHSANQKEPWVTIPLPLNYGYIITGVAAGYLLLQGIPGDLNLFPSTERPNVDYFSLNLKTFKLERFCGAKLSLFFVKLYAGFPLSLSPPTI</sequence>
<dbReference type="EMBL" id="BQKI01000018">
    <property type="protein sequence ID" value="GJN11399.1"/>
    <property type="molecule type" value="Genomic_DNA"/>
</dbReference>
<evidence type="ECO:0000313" key="1">
    <source>
        <dbReference type="EMBL" id="GJN11399.1"/>
    </source>
</evidence>
<accession>A0AAV5DJZ2</accession>
<name>A0AAV5DJZ2_ELECO</name>
<reference evidence="1" key="1">
    <citation type="journal article" date="2018" name="DNA Res.">
        <title>Multiple hybrid de novo genome assembly of finger millet, an orphan allotetraploid crop.</title>
        <authorList>
            <person name="Hatakeyama M."/>
            <person name="Aluri S."/>
            <person name="Balachadran M.T."/>
            <person name="Sivarajan S.R."/>
            <person name="Patrignani A."/>
            <person name="Gruter S."/>
            <person name="Poveda L."/>
            <person name="Shimizu-Inatsugi R."/>
            <person name="Baeten J."/>
            <person name="Francoijs K.J."/>
            <person name="Nataraja K.N."/>
            <person name="Reddy Y.A.N."/>
            <person name="Phadnis S."/>
            <person name="Ravikumar R.L."/>
            <person name="Schlapbach R."/>
            <person name="Sreeman S.M."/>
            <person name="Shimizu K.K."/>
        </authorList>
    </citation>
    <scope>NUCLEOTIDE SEQUENCE</scope>
</reference>
<protein>
    <submittedName>
        <fullName evidence="1">Uncharacterized protein</fullName>
    </submittedName>
</protein>
<dbReference type="AlphaFoldDB" id="A0AAV5DJZ2"/>
<dbReference type="Proteomes" id="UP001054889">
    <property type="component" value="Unassembled WGS sequence"/>
</dbReference>
<keyword evidence="2" id="KW-1185">Reference proteome</keyword>
<dbReference type="PANTHER" id="PTHR31264:SF32">
    <property type="entry name" value="F-BOX DOMAIN-CONTAINING PROTEIN"/>
    <property type="match status" value="1"/>
</dbReference>
<evidence type="ECO:0000313" key="2">
    <source>
        <dbReference type="Proteomes" id="UP001054889"/>
    </source>
</evidence>
<gene>
    <name evidence="1" type="primary">ga29586</name>
    <name evidence="1" type="ORF">PR202_ga29586</name>
</gene>